<dbReference type="EMBL" id="LJCR01000334">
    <property type="protein sequence ID" value="KPV53125.1"/>
    <property type="molecule type" value="Genomic_DNA"/>
</dbReference>
<organism evidence="1 2">
    <name type="scientific">Kouleothrix aurantiaca</name>
    <dbReference type="NCBI Taxonomy" id="186479"/>
    <lineage>
        <taxon>Bacteria</taxon>
        <taxon>Bacillati</taxon>
        <taxon>Chloroflexota</taxon>
        <taxon>Chloroflexia</taxon>
        <taxon>Chloroflexales</taxon>
        <taxon>Roseiflexineae</taxon>
        <taxon>Roseiflexaceae</taxon>
        <taxon>Kouleothrix</taxon>
    </lineage>
</organism>
<dbReference type="Proteomes" id="UP000050509">
    <property type="component" value="Unassembled WGS sequence"/>
</dbReference>
<keyword evidence="2" id="KW-1185">Reference proteome</keyword>
<protein>
    <submittedName>
        <fullName evidence="1">Uncharacterized protein</fullName>
    </submittedName>
</protein>
<name>A0A0N8PSM3_9CHLR</name>
<reference evidence="1 2" key="1">
    <citation type="submission" date="2015-09" db="EMBL/GenBank/DDBJ databases">
        <title>Draft genome sequence of Kouleothrix aurantiaca JCM 19913.</title>
        <authorList>
            <person name="Hemp J."/>
        </authorList>
    </citation>
    <scope>NUCLEOTIDE SEQUENCE [LARGE SCALE GENOMIC DNA]</scope>
    <source>
        <strain evidence="1 2">COM-B</strain>
    </source>
</reference>
<dbReference type="PATRIC" id="fig|186479.3.peg.6964"/>
<comment type="caution">
    <text evidence="1">The sequence shown here is derived from an EMBL/GenBank/DDBJ whole genome shotgun (WGS) entry which is preliminary data.</text>
</comment>
<evidence type="ECO:0000313" key="2">
    <source>
        <dbReference type="Proteomes" id="UP000050509"/>
    </source>
</evidence>
<sequence length="104" mass="11568">MAAEDFRSDVRALLQQMLAEAKTTPNSDVMLEVYVEEFVRLHGDYAHQMLNEVFNDARTRIDARLSPDPIRQTIATVQTTVQDVWKIFTQTISGSGGPPSSGQG</sequence>
<gene>
    <name evidence="1" type="ORF">SE17_11460</name>
</gene>
<dbReference type="AlphaFoldDB" id="A0A0N8PSM3"/>
<accession>A0A0N8PSM3</accession>
<evidence type="ECO:0000313" key="1">
    <source>
        <dbReference type="EMBL" id="KPV53125.1"/>
    </source>
</evidence>
<proteinExistence type="predicted"/>